<dbReference type="AlphaFoldDB" id="A0A6J4JNA6"/>
<accession>A0A6J4JNA6</accession>
<protein>
    <submittedName>
        <fullName evidence="2">Uncharacterized protein</fullName>
    </submittedName>
</protein>
<feature type="non-terminal residue" evidence="2">
    <location>
        <position position="57"/>
    </location>
</feature>
<dbReference type="EMBL" id="CADCTL010000291">
    <property type="protein sequence ID" value="CAA9282905.1"/>
    <property type="molecule type" value="Genomic_DNA"/>
</dbReference>
<gene>
    <name evidence="2" type="ORF">AVDCRST_MAG04-3867</name>
</gene>
<evidence type="ECO:0000256" key="1">
    <source>
        <dbReference type="SAM" id="MobiDB-lite"/>
    </source>
</evidence>
<sequence>MRRSAVADEHSLVALSARQGQPVRMANQTASIARRAGIGGRPPRGRSGGTGSSGCIA</sequence>
<reference evidence="2" key="1">
    <citation type="submission" date="2020-02" db="EMBL/GenBank/DDBJ databases">
        <authorList>
            <person name="Meier V. D."/>
        </authorList>
    </citation>
    <scope>NUCLEOTIDE SEQUENCE</scope>
    <source>
        <strain evidence="2">AVDCRST_MAG04</strain>
    </source>
</reference>
<evidence type="ECO:0000313" key="2">
    <source>
        <dbReference type="EMBL" id="CAA9282905.1"/>
    </source>
</evidence>
<name>A0A6J4JNA6_9PROT</name>
<organism evidence="2">
    <name type="scientific">uncultured Acetobacteraceae bacterium</name>
    <dbReference type="NCBI Taxonomy" id="169975"/>
    <lineage>
        <taxon>Bacteria</taxon>
        <taxon>Pseudomonadati</taxon>
        <taxon>Pseudomonadota</taxon>
        <taxon>Alphaproteobacteria</taxon>
        <taxon>Acetobacterales</taxon>
        <taxon>Acetobacteraceae</taxon>
        <taxon>environmental samples</taxon>
    </lineage>
</organism>
<feature type="region of interest" description="Disordered" evidence="1">
    <location>
        <begin position="32"/>
        <end position="57"/>
    </location>
</feature>
<feature type="compositionally biased region" description="Gly residues" evidence="1">
    <location>
        <begin position="37"/>
        <end position="57"/>
    </location>
</feature>
<proteinExistence type="predicted"/>